<feature type="chain" id="PRO_5040377870" description="MD-2-related lipid-recognition domain-containing protein" evidence="1">
    <location>
        <begin position="21"/>
        <end position="145"/>
    </location>
</feature>
<proteinExistence type="predicted"/>
<organism evidence="3 4">
    <name type="scientific">Linnemannia schmuckeri</name>
    <dbReference type="NCBI Taxonomy" id="64567"/>
    <lineage>
        <taxon>Eukaryota</taxon>
        <taxon>Fungi</taxon>
        <taxon>Fungi incertae sedis</taxon>
        <taxon>Mucoromycota</taxon>
        <taxon>Mortierellomycotina</taxon>
        <taxon>Mortierellomycetes</taxon>
        <taxon>Mortierellales</taxon>
        <taxon>Mortierellaceae</taxon>
        <taxon>Linnemannia</taxon>
    </lineage>
</organism>
<evidence type="ECO:0000313" key="3">
    <source>
        <dbReference type="EMBL" id="KAF9151107.1"/>
    </source>
</evidence>
<evidence type="ECO:0000256" key="1">
    <source>
        <dbReference type="SAM" id="SignalP"/>
    </source>
</evidence>
<reference evidence="3" key="1">
    <citation type="journal article" date="2020" name="Fungal Divers.">
        <title>Resolving the Mortierellaceae phylogeny through synthesis of multi-gene phylogenetics and phylogenomics.</title>
        <authorList>
            <person name="Vandepol N."/>
            <person name="Liber J."/>
            <person name="Desiro A."/>
            <person name="Na H."/>
            <person name="Kennedy M."/>
            <person name="Barry K."/>
            <person name="Grigoriev I.V."/>
            <person name="Miller A.N."/>
            <person name="O'Donnell K."/>
            <person name="Stajich J.E."/>
            <person name="Bonito G."/>
        </authorList>
    </citation>
    <scope>NUCLEOTIDE SEQUENCE</scope>
    <source>
        <strain evidence="3">NRRL 6426</strain>
    </source>
</reference>
<keyword evidence="1" id="KW-0732">Signal</keyword>
<evidence type="ECO:0000313" key="4">
    <source>
        <dbReference type="Proteomes" id="UP000748756"/>
    </source>
</evidence>
<accession>A0A9P5RZ04</accession>
<evidence type="ECO:0000259" key="2">
    <source>
        <dbReference type="Pfam" id="PF02221"/>
    </source>
</evidence>
<gene>
    <name evidence="3" type="ORF">BG015_007091</name>
</gene>
<sequence length="145" mass="15159">MKFVTIIASAAAFIAVTSQAAPLVWTNCATSSTTQVLDASFQMDGEWACLGEKVCGTLTGTFAKPIIQGAELTVTVKYLGRVTNTFAADLCTVLGESGYNCPIPAGPKTLHACINYNGEIADIYGDTTVFASNGDNAVLFCQACK</sequence>
<feature type="signal peptide" evidence="1">
    <location>
        <begin position="1"/>
        <end position="20"/>
    </location>
</feature>
<dbReference type="InterPro" id="IPR003172">
    <property type="entry name" value="ML_dom"/>
</dbReference>
<protein>
    <recommendedName>
        <fullName evidence="2">MD-2-related lipid-recognition domain-containing protein</fullName>
    </recommendedName>
</protein>
<keyword evidence="4" id="KW-1185">Reference proteome</keyword>
<dbReference type="Proteomes" id="UP000748756">
    <property type="component" value="Unassembled WGS sequence"/>
</dbReference>
<dbReference type="EMBL" id="JAAAUQ010000352">
    <property type="protein sequence ID" value="KAF9151107.1"/>
    <property type="molecule type" value="Genomic_DNA"/>
</dbReference>
<comment type="caution">
    <text evidence="3">The sequence shown here is derived from an EMBL/GenBank/DDBJ whole genome shotgun (WGS) entry which is preliminary data.</text>
</comment>
<name>A0A9P5RZ04_9FUNG</name>
<feature type="domain" description="MD-2-related lipid-recognition" evidence="2">
    <location>
        <begin position="25"/>
        <end position="141"/>
    </location>
</feature>
<dbReference type="Pfam" id="PF02221">
    <property type="entry name" value="E1_DerP2_DerF2"/>
    <property type="match status" value="1"/>
</dbReference>
<dbReference type="OrthoDB" id="2421324at2759"/>
<dbReference type="AlphaFoldDB" id="A0A9P5RZ04"/>